<name>A0ACD4NPL5_9HYPH</name>
<organism evidence="1 2">
    <name type="scientific">Antarcticirhabdus aurantiaca</name>
    <dbReference type="NCBI Taxonomy" id="2606717"/>
    <lineage>
        <taxon>Bacteria</taxon>
        <taxon>Pseudomonadati</taxon>
        <taxon>Pseudomonadota</taxon>
        <taxon>Alphaproteobacteria</taxon>
        <taxon>Hyphomicrobiales</taxon>
        <taxon>Aurantimonadaceae</taxon>
        <taxon>Antarcticirhabdus</taxon>
    </lineage>
</organism>
<protein>
    <submittedName>
        <fullName evidence="1">Nucleotidyltransferase domain-containing protein</fullName>
    </submittedName>
</protein>
<evidence type="ECO:0000313" key="1">
    <source>
        <dbReference type="EMBL" id="WAJ28839.1"/>
    </source>
</evidence>
<dbReference type="Proteomes" id="UP001163223">
    <property type="component" value="Chromosome"/>
</dbReference>
<reference evidence="1" key="1">
    <citation type="submission" date="2022-11" db="EMBL/GenBank/DDBJ databases">
        <title>beta-Carotene-producing bacterium, Jeongeuplla avenae sp. nov., alleviates the salt stress of Arabidopsis seedlings.</title>
        <authorList>
            <person name="Jiang L."/>
            <person name="Lee J."/>
        </authorList>
    </citation>
    <scope>NUCLEOTIDE SEQUENCE</scope>
    <source>
        <strain evidence="1">DY_R2A_6</strain>
    </source>
</reference>
<evidence type="ECO:0000313" key="2">
    <source>
        <dbReference type="Proteomes" id="UP001163223"/>
    </source>
</evidence>
<keyword evidence="2" id="KW-1185">Reference proteome</keyword>
<accession>A0ACD4NPL5</accession>
<proteinExistence type="predicted"/>
<gene>
    <name evidence="1" type="ORF">OXU80_00885</name>
</gene>
<sequence length="108" mass="11871">MTTVAGGDVRQARTRTAEAIEALAVRGMRAWAVGSLARDEFRADSDVDVLVECPPESEYEAFRIVEDRLGAQPFDFIPASRLRPDTLRHLMEEAVDASTLRARQAPAG</sequence>
<dbReference type="EMBL" id="CP113520">
    <property type="protein sequence ID" value="WAJ28839.1"/>
    <property type="molecule type" value="Genomic_DNA"/>
</dbReference>